<dbReference type="HOGENOM" id="CLU_3390429_0_0_5"/>
<proteinExistence type="predicted"/>
<name>A0A068TLM9_NEOGA</name>
<protein>
    <submittedName>
        <fullName evidence="1">Uncharacterized protein</fullName>
    </submittedName>
</protein>
<dbReference type="AlphaFoldDB" id="A0A068TLM9"/>
<dbReference type="EMBL" id="HG938357">
    <property type="protein sequence ID" value="CDN58470.1"/>
    <property type="molecule type" value="Genomic_DNA"/>
</dbReference>
<sequence length="32" mass="3828">MTFYHETLHLGRDLSRYADRKALIAVLENRTH</sequence>
<dbReference type="Proteomes" id="UP000028186">
    <property type="component" value="Plasmid pHAMBI1141b"/>
</dbReference>
<evidence type="ECO:0000313" key="1">
    <source>
        <dbReference type="EMBL" id="CDN58470.1"/>
    </source>
</evidence>
<evidence type="ECO:0000313" key="2">
    <source>
        <dbReference type="Proteomes" id="UP000028186"/>
    </source>
</evidence>
<geneLocation type="plasmid" evidence="2">
    <name>III</name>
</geneLocation>
<gene>
    <name evidence="1" type="ORF">RG1141_PB01220</name>
</gene>
<dbReference type="KEGG" id="ngl:RG1141_PB01220"/>
<accession>A0A068TLM9</accession>
<reference evidence="2" key="1">
    <citation type="journal article" date="2014" name="BMC Genomics">
        <title>Genome sequencing of two Neorhizobium galegae strains reveals a noeT gene responsible for the unusual acetylation of the nodulation factors.</title>
        <authorList>
            <person name="Osterman J."/>
            <person name="Marsh J."/>
            <person name="Laine P.K."/>
            <person name="Zeng Z."/>
            <person name="Alatalo E."/>
            <person name="Sullivan J.T."/>
            <person name="Young J.P."/>
            <person name="Thomas-Oates J."/>
            <person name="Paulin L."/>
            <person name="Lindstrom K."/>
        </authorList>
    </citation>
    <scope>NUCLEOTIDE SEQUENCE [LARGE SCALE GENOMIC DNA]</scope>
    <source>
        <strain evidence="2">HAMBI 1141</strain>
        <plasmid evidence="2">III</plasmid>
    </source>
</reference>
<dbReference type="PATRIC" id="fig|1028801.3.peg.6259"/>
<keyword evidence="1" id="KW-0614">Plasmid</keyword>
<organism evidence="1 2">
    <name type="scientific">Neorhizobium galegae bv. officinalis bv. officinalis str. HAMBI 1141</name>
    <dbReference type="NCBI Taxonomy" id="1028801"/>
    <lineage>
        <taxon>Bacteria</taxon>
        <taxon>Pseudomonadati</taxon>
        <taxon>Pseudomonadota</taxon>
        <taxon>Alphaproteobacteria</taxon>
        <taxon>Hyphomicrobiales</taxon>
        <taxon>Rhizobiaceae</taxon>
        <taxon>Rhizobium/Agrobacterium group</taxon>
        <taxon>Neorhizobium</taxon>
    </lineage>
</organism>